<keyword evidence="2" id="KW-1185">Reference proteome</keyword>
<dbReference type="Proteomes" id="UP000239736">
    <property type="component" value="Unassembled WGS sequence"/>
</dbReference>
<dbReference type="InterPro" id="IPR029052">
    <property type="entry name" value="Metallo-depent_PP-like"/>
</dbReference>
<dbReference type="OrthoDB" id="5380073at2"/>
<dbReference type="Gene3D" id="3.60.21.10">
    <property type="match status" value="1"/>
</dbReference>
<comment type="caution">
    <text evidence="1">The sequence shown here is derived from an EMBL/GenBank/DDBJ whole genome shotgun (WGS) entry which is preliminary data.</text>
</comment>
<evidence type="ECO:0000313" key="2">
    <source>
        <dbReference type="Proteomes" id="UP000239736"/>
    </source>
</evidence>
<evidence type="ECO:0000313" key="1">
    <source>
        <dbReference type="EMBL" id="PPB80713.1"/>
    </source>
</evidence>
<proteinExistence type="predicted"/>
<protein>
    <submittedName>
        <fullName evidence="1">Calcineurin-like phosphoesterase family protein</fullName>
    </submittedName>
</protein>
<sequence>MTHIYTADLHLDHANIIRLCNRPFDSVEQMQAHYLKKLSRRVRPCDDLWVLGDFAFGSRRSQPALAAFLDRIPGRKHLVRGNHDSKWVLGLGWHSVHDLAEIHDAGRRVVLCHYPLVTWNGAHGGAVHLFGHVHGATPGWRNCVNVGVDLWDHEPVDMTQILPRAGALPPNAMLSGGARAEPA</sequence>
<dbReference type="AlphaFoldDB" id="A0A2S5JGW0"/>
<dbReference type="SUPFAM" id="SSF56300">
    <property type="entry name" value="Metallo-dependent phosphatases"/>
    <property type="match status" value="1"/>
</dbReference>
<reference evidence="1 2" key="1">
    <citation type="submission" date="2018-01" db="EMBL/GenBank/DDBJ databases">
        <title>Genomic Encyclopedia of Archaeal and Bacterial Type Strains, Phase II (KMG-II): from individual species to whole genera.</title>
        <authorList>
            <person name="Goeker M."/>
        </authorList>
    </citation>
    <scope>NUCLEOTIDE SEQUENCE [LARGE SCALE GENOMIC DNA]</scope>
    <source>
        <strain evidence="1 2">DSM 12048</strain>
    </source>
</reference>
<organism evidence="1 2">
    <name type="scientific">Albidovulum inexpectatum</name>
    <dbReference type="NCBI Taxonomy" id="196587"/>
    <lineage>
        <taxon>Bacteria</taxon>
        <taxon>Pseudomonadati</taxon>
        <taxon>Pseudomonadota</taxon>
        <taxon>Alphaproteobacteria</taxon>
        <taxon>Rhodobacterales</taxon>
        <taxon>Paracoccaceae</taxon>
        <taxon>Albidovulum</taxon>
    </lineage>
</organism>
<accession>A0A2S5JGW0</accession>
<name>A0A2S5JGW0_9RHOB</name>
<gene>
    <name evidence="1" type="ORF">LV82_01445</name>
</gene>
<dbReference type="EMBL" id="PRDS01000004">
    <property type="protein sequence ID" value="PPB80713.1"/>
    <property type="molecule type" value="Genomic_DNA"/>
</dbReference>
<dbReference type="RefSeq" id="WP_104070333.1">
    <property type="nucleotide sequence ID" value="NZ_PRDS01000004.1"/>
</dbReference>